<dbReference type="InterPro" id="IPR031127">
    <property type="entry name" value="E3_UB_ligase_RBR"/>
</dbReference>
<keyword evidence="3" id="KW-1185">Reference proteome</keyword>
<evidence type="ECO:0000313" key="3">
    <source>
        <dbReference type="Proteomes" id="UP000688137"/>
    </source>
</evidence>
<feature type="transmembrane region" description="Helical" evidence="1">
    <location>
        <begin position="338"/>
        <end position="368"/>
    </location>
</feature>
<dbReference type="GO" id="GO:0004842">
    <property type="term" value="F:ubiquitin-protein transferase activity"/>
    <property type="evidence" value="ECO:0007669"/>
    <property type="project" value="InterPro"/>
</dbReference>
<dbReference type="Proteomes" id="UP000688137">
    <property type="component" value="Unassembled WGS sequence"/>
</dbReference>
<dbReference type="PANTHER" id="PTHR11685">
    <property type="entry name" value="RBR FAMILY RING FINGER AND IBR DOMAIN-CONTAINING"/>
    <property type="match status" value="1"/>
</dbReference>
<dbReference type="EMBL" id="CAJJDM010000063">
    <property type="protein sequence ID" value="CAD8079455.1"/>
    <property type="molecule type" value="Genomic_DNA"/>
</dbReference>
<gene>
    <name evidence="2" type="ORF">PPRIM_AZ9-3.1.T0620033</name>
</gene>
<organism evidence="2 3">
    <name type="scientific">Paramecium primaurelia</name>
    <dbReference type="NCBI Taxonomy" id="5886"/>
    <lineage>
        <taxon>Eukaryota</taxon>
        <taxon>Sar</taxon>
        <taxon>Alveolata</taxon>
        <taxon>Ciliophora</taxon>
        <taxon>Intramacronucleata</taxon>
        <taxon>Oligohymenophorea</taxon>
        <taxon>Peniculida</taxon>
        <taxon>Parameciidae</taxon>
        <taxon>Paramecium</taxon>
    </lineage>
</organism>
<name>A0A8S1MRT2_PARPR</name>
<evidence type="ECO:0000256" key="1">
    <source>
        <dbReference type="SAM" id="Phobius"/>
    </source>
</evidence>
<protein>
    <recommendedName>
        <fullName evidence="4">Ibr domain protein</fullName>
    </recommendedName>
</protein>
<keyword evidence="1" id="KW-0812">Transmembrane</keyword>
<evidence type="ECO:0008006" key="4">
    <source>
        <dbReference type="Google" id="ProtNLM"/>
    </source>
</evidence>
<proteinExistence type="predicted"/>
<dbReference type="OMA" id="DCKGPLE"/>
<evidence type="ECO:0000313" key="2">
    <source>
        <dbReference type="EMBL" id="CAD8079455.1"/>
    </source>
</evidence>
<comment type="caution">
    <text evidence="2">The sequence shown here is derived from an EMBL/GenBank/DDBJ whole genome shotgun (WGS) entry which is preliminary data.</text>
</comment>
<feature type="transmembrane region" description="Helical" evidence="1">
    <location>
        <begin position="393"/>
        <end position="423"/>
    </location>
</feature>
<dbReference type="AlphaFoldDB" id="A0A8S1MRT2"/>
<dbReference type="GO" id="GO:0016567">
    <property type="term" value="P:protein ubiquitination"/>
    <property type="evidence" value="ECO:0007669"/>
    <property type="project" value="InterPro"/>
</dbReference>
<keyword evidence="1" id="KW-0472">Membrane</keyword>
<sequence>MDQAILINIENEDNKQYETELSIQIKQEKQEQSNSYQICNLCNEQNLHFFNYSTIERELSICQVCNDTIHSFQIINKEGQEKFKDCKYSNEIEIIVLNQGKFYNLDYGECIICTSPNSILIKLNYCNHYCCDSCLSFYITINNDNRRNLMCPFSNCKYEINDYLIFQYLQYNDIKQWNKFQYNQFCYQKKCKSKFILQPYNNLQQLNIFSYNNLNQCGICKQQFCGICWTKHVGACDFDKLFQKYIKEQKLIQCPYCHSLSEPNKCSVNDDPCRQYKVNWQQCYVCNHLFCLDCKGPLELFESIPNQETLTCIPCKKKEKNLLYMFFRVIKQLSFKMIFVLLFYLSVLFIVAFLACGFIIVLGIYIALHQLIQVSKWVYNFVKDRMNSFNNGILIAFSPLIIILMMVAIIVIYIFGFIPLLIYNIKQYFYLDG</sequence>
<reference evidence="2" key="1">
    <citation type="submission" date="2021-01" db="EMBL/GenBank/DDBJ databases">
        <authorList>
            <consortium name="Genoscope - CEA"/>
            <person name="William W."/>
        </authorList>
    </citation>
    <scope>NUCLEOTIDE SEQUENCE</scope>
</reference>
<keyword evidence="1" id="KW-1133">Transmembrane helix</keyword>
<accession>A0A8S1MRT2</accession>